<dbReference type="PROSITE" id="PS50111">
    <property type="entry name" value="CHEMOTAXIS_TRANSDUC_2"/>
    <property type="match status" value="1"/>
</dbReference>
<keyword evidence="4" id="KW-1133">Transmembrane helix</keyword>
<feature type="transmembrane region" description="Helical" evidence="4">
    <location>
        <begin position="12"/>
        <end position="31"/>
    </location>
</feature>
<keyword evidence="4" id="KW-0472">Membrane</keyword>
<dbReference type="PANTHER" id="PTHR32089:SF112">
    <property type="entry name" value="LYSOZYME-LIKE PROTEIN-RELATED"/>
    <property type="match status" value="1"/>
</dbReference>
<dbReference type="AlphaFoldDB" id="A0A559K0F3"/>
<evidence type="ECO:0000313" key="6">
    <source>
        <dbReference type="EMBL" id="TVY05530.1"/>
    </source>
</evidence>
<evidence type="ECO:0000256" key="4">
    <source>
        <dbReference type="SAM" id="Phobius"/>
    </source>
</evidence>
<dbReference type="EMBL" id="VNJI01000057">
    <property type="protein sequence ID" value="TVY05530.1"/>
    <property type="molecule type" value="Genomic_DNA"/>
</dbReference>
<dbReference type="GO" id="GO:0004888">
    <property type="term" value="F:transmembrane signaling receptor activity"/>
    <property type="evidence" value="ECO:0007669"/>
    <property type="project" value="InterPro"/>
</dbReference>
<dbReference type="GO" id="GO:0016020">
    <property type="term" value="C:membrane"/>
    <property type="evidence" value="ECO:0007669"/>
    <property type="project" value="InterPro"/>
</dbReference>
<dbReference type="SUPFAM" id="SSF58104">
    <property type="entry name" value="Methyl-accepting chemotaxis protein (MCP) signaling domain"/>
    <property type="match status" value="1"/>
</dbReference>
<dbReference type="OrthoDB" id="2166737at2"/>
<name>A0A559K0F3_9BACL</name>
<dbReference type="Pfam" id="PF00015">
    <property type="entry name" value="MCPsignal"/>
    <property type="match status" value="1"/>
</dbReference>
<organism evidence="6 7">
    <name type="scientific">Paenibacillus cremeus</name>
    <dbReference type="NCBI Taxonomy" id="2163881"/>
    <lineage>
        <taxon>Bacteria</taxon>
        <taxon>Bacillati</taxon>
        <taxon>Bacillota</taxon>
        <taxon>Bacilli</taxon>
        <taxon>Bacillales</taxon>
        <taxon>Paenibacillaceae</taxon>
        <taxon>Paenibacillus</taxon>
    </lineage>
</organism>
<gene>
    <name evidence="6" type="ORF">FPZ49_29990</name>
</gene>
<dbReference type="PANTHER" id="PTHR32089">
    <property type="entry name" value="METHYL-ACCEPTING CHEMOTAXIS PROTEIN MCPB"/>
    <property type="match status" value="1"/>
</dbReference>
<evidence type="ECO:0000256" key="1">
    <source>
        <dbReference type="ARBA" id="ARBA00023224"/>
    </source>
</evidence>
<reference evidence="6 7" key="1">
    <citation type="submission" date="2019-07" db="EMBL/GenBank/DDBJ databases">
        <authorList>
            <person name="Kim J."/>
        </authorList>
    </citation>
    <scope>NUCLEOTIDE SEQUENCE [LARGE SCALE GENOMIC DNA]</scope>
    <source>
        <strain evidence="6 7">JC52</strain>
    </source>
</reference>
<evidence type="ECO:0000259" key="5">
    <source>
        <dbReference type="PROSITE" id="PS50111"/>
    </source>
</evidence>
<proteinExistence type="inferred from homology"/>
<evidence type="ECO:0000256" key="2">
    <source>
        <dbReference type="ARBA" id="ARBA00029447"/>
    </source>
</evidence>
<dbReference type="InterPro" id="IPR004090">
    <property type="entry name" value="Chemotax_Me-accpt_rcpt"/>
</dbReference>
<accession>A0A559K0F3</accession>
<dbReference type="Proteomes" id="UP000317036">
    <property type="component" value="Unassembled WGS sequence"/>
</dbReference>
<keyword evidence="4" id="KW-0812">Transmembrane</keyword>
<feature type="domain" description="Methyl-accepting transducer" evidence="5">
    <location>
        <begin position="60"/>
        <end position="161"/>
    </location>
</feature>
<keyword evidence="7" id="KW-1185">Reference proteome</keyword>
<keyword evidence="1 3" id="KW-0807">Transducer</keyword>
<sequence length="161" mass="18075">MALVSFALIAQSTSFTTYILLYFSLILVPIYHDYRPILVFWPVWHCCYQLLLFHIGVDGRLDQSIRMANCNSLSMRELTGQMSHITEHGNAKVDLMQAEMDKVNGIVKQTVEMMNKLGGQSQQIGTILTTIHEISTQTNLLAQIADIEAARAGEHGRGFAF</sequence>
<comment type="similarity">
    <text evidence="2">Belongs to the methyl-accepting chemotaxis (MCP) protein family.</text>
</comment>
<dbReference type="GO" id="GO:0007165">
    <property type="term" value="P:signal transduction"/>
    <property type="evidence" value="ECO:0007669"/>
    <property type="project" value="UniProtKB-KW"/>
</dbReference>
<dbReference type="PRINTS" id="PR00260">
    <property type="entry name" value="CHEMTRNSDUCR"/>
</dbReference>
<dbReference type="Gene3D" id="1.10.287.950">
    <property type="entry name" value="Methyl-accepting chemotaxis protein"/>
    <property type="match status" value="1"/>
</dbReference>
<feature type="transmembrane region" description="Helical" evidence="4">
    <location>
        <begin position="37"/>
        <end position="57"/>
    </location>
</feature>
<dbReference type="InterPro" id="IPR004089">
    <property type="entry name" value="MCPsignal_dom"/>
</dbReference>
<evidence type="ECO:0000256" key="3">
    <source>
        <dbReference type="PROSITE-ProRule" id="PRU00284"/>
    </source>
</evidence>
<protein>
    <recommendedName>
        <fullName evidence="5">Methyl-accepting transducer domain-containing protein</fullName>
    </recommendedName>
</protein>
<dbReference type="GO" id="GO:0006935">
    <property type="term" value="P:chemotaxis"/>
    <property type="evidence" value="ECO:0007669"/>
    <property type="project" value="InterPro"/>
</dbReference>
<evidence type="ECO:0000313" key="7">
    <source>
        <dbReference type="Proteomes" id="UP000317036"/>
    </source>
</evidence>
<comment type="caution">
    <text evidence="6">The sequence shown here is derived from an EMBL/GenBank/DDBJ whole genome shotgun (WGS) entry which is preliminary data.</text>
</comment>